<name>A0ABS6B7X4_9NOCA</name>
<evidence type="ECO:0000313" key="1">
    <source>
        <dbReference type="EMBL" id="MBU3066408.1"/>
    </source>
</evidence>
<keyword evidence="2" id="KW-1185">Reference proteome</keyword>
<proteinExistence type="predicted"/>
<reference evidence="1 2" key="1">
    <citation type="submission" date="2021-06" db="EMBL/GenBank/DDBJ databases">
        <title>Actinomycetes sequencing.</title>
        <authorList>
            <person name="Shan Q."/>
        </authorList>
    </citation>
    <scope>NUCLEOTIDE SEQUENCE [LARGE SCALE GENOMIC DNA]</scope>
    <source>
        <strain evidence="1 2">NEAU-G5</strain>
    </source>
</reference>
<dbReference type="EMBL" id="JAHKNI010000014">
    <property type="protein sequence ID" value="MBU3066408.1"/>
    <property type="molecule type" value="Genomic_DNA"/>
</dbReference>
<accession>A0ABS6B7X4</accession>
<gene>
    <name evidence="1" type="ORF">KO481_33415</name>
</gene>
<organism evidence="1 2">
    <name type="scientific">Nocardia albiluteola</name>
    <dbReference type="NCBI Taxonomy" id="2842303"/>
    <lineage>
        <taxon>Bacteria</taxon>
        <taxon>Bacillati</taxon>
        <taxon>Actinomycetota</taxon>
        <taxon>Actinomycetes</taxon>
        <taxon>Mycobacteriales</taxon>
        <taxon>Nocardiaceae</taxon>
        <taxon>Nocardia</taxon>
    </lineage>
</organism>
<sequence>MVKSYGNDRFDFRAFGDRRQLELKMQYALQCRHDERKVKTAADTGRAVIAFVAAADVGSLLDWPLESWDEFFTSGRAD</sequence>
<dbReference type="Proteomes" id="UP000733379">
    <property type="component" value="Unassembled WGS sequence"/>
</dbReference>
<dbReference type="RefSeq" id="WP_215922481.1">
    <property type="nucleotide sequence ID" value="NZ_JAHKNI010000014.1"/>
</dbReference>
<comment type="caution">
    <text evidence="1">The sequence shown here is derived from an EMBL/GenBank/DDBJ whole genome shotgun (WGS) entry which is preliminary data.</text>
</comment>
<protein>
    <submittedName>
        <fullName evidence="1">Uncharacterized protein</fullName>
    </submittedName>
</protein>
<evidence type="ECO:0000313" key="2">
    <source>
        <dbReference type="Proteomes" id="UP000733379"/>
    </source>
</evidence>